<dbReference type="SUPFAM" id="SSF52218">
    <property type="entry name" value="Flavoproteins"/>
    <property type="match status" value="1"/>
</dbReference>
<accession>A0A1M7DHR9</accession>
<dbReference type="InterPro" id="IPR029039">
    <property type="entry name" value="Flavoprotein-like_sf"/>
</dbReference>
<gene>
    <name evidence="2" type="ORF">SAMN05444414_14118</name>
</gene>
<dbReference type="GO" id="GO:0010181">
    <property type="term" value="F:FMN binding"/>
    <property type="evidence" value="ECO:0007669"/>
    <property type="project" value="TreeGrafter"/>
</dbReference>
<protein>
    <submittedName>
        <fullName evidence="2">NAD(P)H-dependent FMN reductase</fullName>
    </submittedName>
</protein>
<name>A0A1M7DHR9_9RHOB</name>
<dbReference type="Gene3D" id="3.40.50.360">
    <property type="match status" value="1"/>
</dbReference>
<dbReference type="Pfam" id="PF03358">
    <property type="entry name" value="FMN_red"/>
    <property type="match status" value="1"/>
</dbReference>
<evidence type="ECO:0000313" key="3">
    <source>
        <dbReference type="Proteomes" id="UP000184191"/>
    </source>
</evidence>
<reference evidence="3" key="1">
    <citation type="submission" date="2016-11" db="EMBL/GenBank/DDBJ databases">
        <authorList>
            <person name="Varghese N."/>
            <person name="Submissions S."/>
        </authorList>
    </citation>
    <scope>NUCLEOTIDE SEQUENCE [LARGE SCALE GENOMIC DNA]</scope>
    <source>
        <strain evidence="3">DSM 29327</strain>
    </source>
</reference>
<dbReference type="InterPro" id="IPR005025">
    <property type="entry name" value="FMN_Rdtase-like_dom"/>
</dbReference>
<proteinExistence type="predicted"/>
<keyword evidence="3" id="KW-1185">Reference proteome</keyword>
<feature type="domain" description="NADPH-dependent FMN reductase-like" evidence="1">
    <location>
        <begin position="3"/>
        <end position="156"/>
    </location>
</feature>
<dbReference type="STRING" id="1054996.SAMN05444414_14118"/>
<dbReference type="PANTHER" id="PTHR30543">
    <property type="entry name" value="CHROMATE REDUCTASE"/>
    <property type="match status" value="1"/>
</dbReference>
<dbReference type="InterPro" id="IPR050712">
    <property type="entry name" value="NAD(P)H-dep_reductase"/>
</dbReference>
<dbReference type="PANTHER" id="PTHR30543:SF21">
    <property type="entry name" value="NAD(P)H-DEPENDENT FMN REDUCTASE LOT6"/>
    <property type="match status" value="1"/>
</dbReference>
<dbReference type="GO" id="GO:0005829">
    <property type="term" value="C:cytosol"/>
    <property type="evidence" value="ECO:0007669"/>
    <property type="project" value="TreeGrafter"/>
</dbReference>
<dbReference type="AlphaFoldDB" id="A0A1M7DHR9"/>
<dbReference type="GO" id="GO:0016491">
    <property type="term" value="F:oxidoreductase activity"/>
    <property type="evidence" value="ECO:0007669"/>
    <property type="project" value="InterPro"/>
</dbReference>
<evidence type="ECO:0000259" key="1">
    <source>
        <dbReference type="Pfam" id="PF03358"/>
    </source>
</evidence>
<dbReference type="OrthoDB" id="9812295at2"/>
<evidence type="ECO:0000313" key="2">
    <source>
        <dbReference type="EMBL" id="SHL78948.1"/>
    </source>
</evidence>
<sequence length="201" mass="21601">MAKFLMFAGSARKASTNKQLAALAASTAKAEGADVTLIDLKDFEMPLYDGDLEQDRGLPENAKRLKQLFVEHDGIFIASPEYNSSISPLLKNALDWISRPHTESEPPLWAFNGKVMAIGSVAPGAFGGLRGLVPLRMMLGNIGVTVVPNQVAISNGVNAFDDAGALKEKQQSQMLKATIKQLILTTDAMTGSLQTDERNTP</sequence>
<dbReference type="Proteomes" id="UP000184191">
    <property type="component" value="Unassembled WGS sequence"/>
</dbReference>
<dbReference type="EMBL" id="FRBN01000041">
    <property type="protein sequence ID" value="SHL78948.1"/>
    <property type="molecule type" value="Genomic_DNA"/>
</dbReference>
<organism evidence="2 3">
    <name type="scientific">Roseovarius marisflavi</name>
    <dbReference type="NCBI Taxonomy" id="1054996"/>
    <lineage>
        <taxon>Bacteria</taxon>
        <taxon>Pseudomonadati</taxon>
        <taxon>Pseudomonadota</taxon>
        <taxon>Alphaproteobacteria</taxon>
        <taxon>Rhodobacterales</taxon>
        <taxon>Roseobacteraceae</taxon>
        <taxon>Roseovarius</taxon>
    </lineage>
</organism>
<dbReference type="RefSeq" id="WP_073200812.1">
    <property type="nucleotide sequence ID" value="NZ_FRBN01000041.1"/>
</dbReference>